<proteinExistence type="predicted"/>
<sequence length="98" mass="10959">MSVAESLKRQIEEENAALNVDVDYGSLDGNNELLADEDVETKKSVKDDKEGAQPINETKTKQTHNRKRSSSIDNLSPKKPIDKLDVVQNLEEVNLVHT</sequence>
<feature type="region of interest" description="Disordered" evidence="1">
    <location>
        <begin position="20"/>
        <end position="81"/>
    </location>
</feature>
<gene>
    <name evidence="2" type="ORF">EJD97_003226</name>
</gene>
<organism evidence="2">
    <name type="scientific">Solanum chilense</name>
    <name type="common">Tomato</name>
    <name type="synonym">Lycopersicon chilense</name>
    <dbReference type="NCBI Taxonomy" id="4083"/>
    <lineage>
        <taxon>Eukaryota</taxon>
        <taxon>Viridiplantae</taxon>
        <taxon>Streptophyta</taxon>
        <taxon>Embryophyta</taxon>
        <taxon>Tracheophyta</taxon>
        <taxon>Spermatophyta</taxon>
        <taxon>Magnoliopsida</taxon>
        <taxon>eudicotyledons</taxon>
        <taxon>Gunneridae</taxon>
        <taxon>Pentapetalae</taxon>
        <taxon>asterids</taxon>
        <taxon>lamiids</taxon>
        <taxon>Solanales</taxon>
        <taxon>Solanaceae</taxon>
        <taxon>Solanoideae</taxon>
        <taxon>Solaneae</taxon>
        <taxon>Solanum</taxon>
        <taxon>Solanum subgen. Lycopersicon</taxon>
    </lineage>
</organism>
<dbReference type="AlphaFoldDB" id="A0A6N2BWJ3"/>
<comment type="caution">
    <text evidence="2">The sequence shown here is derived from an EMBL/GenBank/DDBJ whole genome shotgun (WGS) entry which is preliminary data.</text>
</comment>
<evidence type="ECO:0000256" key="1">
    <source>
        <dbReference type="SAM" id="MobiDB-lite"/>
    </source>
</evidence>
<protein>
    <submittedName>
        <fullName evidence="2">Uncharacterized protein</fullName>
    </submittedName>
</protein>
<reference evidence="2" key="1">
    <citation type="submission" date="2019-05" db="EMBL/GenBank/DDBJ databases">
        <title>The de novo reference genome and transcriptome assemblies of the wild tomato species Solanum chilense.</title>
        <authorList>
            <person name="Stam R."/>
            <person name="Nosenko T."/>
            <person name="Hoerger A.C."/>
            <person name="Stephan W."/>
            <person name="Seidel M.A."/>
            <person name="Kuhn J.M.M."/>
            <person name="Haberer G."/>
            <person name="Tellier A."/>
        </authorList>
    </citation>
    <scope>NUCLEOTIDE SEQUENCE</scope>
    <source>
        <tissue evidence="2">Mature leaves</tissue>
    </source>
</reference>
<name>A0A6N2BWJ3_SOLCI</name>
<accession>A0A6N2BWJ3</accession>
<feature type="compositionally biased region" description="Basic and acidic residues" evidence="1">
    <location>
        <begin position="40"/>
        <end position="51"/>
    </location>
</feature>
<evidence type="ECO:0000313" key="2">
    <source>
        <dbReference type="EMBL" id="TMW98985.1"/>
    </source>
</evidence>
<dbReference type="EMBL" id="RXGB01001437">
    <property type="protein sequence ID" value="TMW98985.1"/>
    <property type="molecule type" value="Genomic_DNA"/>
</dbReference>